<dbReference type="Gene3D" id="3.30.540.10">
    <property type="entry name" value="Fructose-1,6-Bisphosphatase, subunit A, domain 1"/>
    <property type="match status" value="1"/>
</dbReference>
<keyword evidence="5 6" id="KW-0472">Membrane</keyword>
<dbReference type="InterPro" id="IPR020550">
    <property type="entry name" value="Inositol_monophosphatase_CS"/>
</dbReference>
<evidence type="ECO:0000256" key="1">
    <source>
        <dbReference type="ARBA" id="ARBA00005289"/>
    </source>
</evidence>
<dbReference type="InterPro" id="IPR050725">
    <property type="entry name" value="CysQ/Inositol_MonoPase"/>
</dbReference>
<name>A0ABS5Q8A9_9PROT</name>
<organism evidence="7 8">
    <name type="scientific">Roseococcus pinisoli</name>
    <dbReference type="NCBI Taxonomy" id="2835040"/>
    <lineage>
        <taxon>Bacteria</taxon>
        <taxon>Pseudomonadati</taxon>
        <taxon>Pseudomonadota</taxon>
        <taxon>Alphaproteobacteria</taxon>
        <taxon>Acetobacterales</taxon>
        <taxon>Roseomonadaceae</taxon>
        <taxon>Roseococcus</taxon>
    </lineage>
</organism>
<reference evidence="7 8" key="1">
    <citation type="submission" date="2021-05" db="EMBL/GenBank/DDBJ databases">
        <title>Roseococcus sp. XZZS9, whole genome shotgun sequencing project.</title>
        <authorList>
            <person name="Zhao G."/>
            <person name="Shen L."/>
        </authorList>
    </citation>
    <scope>NUCLEOTIDE SEQUENCE [LARGE SCALE GENOMIC DNA]</scope>
    <source>
        <strain evidence="7 8">XZZS9</strain>
    </source>
</reference>
<keyword evidence="4 6" id="KW-0378">Hydrolase</keyword>
<dbReference type="HAMAP" id="MF_02095">
    <property type="entry name" value="CysQ"/>
    <property type="match status" value="1"/>
</dbReference>
<sequence length="261" mass="27386">MDSTALLELAVGLARDAGGAIEAVRRAGFAIERKGDASPVTAADRLAEGIITEGLLKARPDWLVVGEEACSEHGMPAPEETFWLVDPLDGTREFAAGRDEYVTCIALIRAGRPVLGVIGVPSNGDVYAGIVGSGEKGLAWVERGGARHPITARLPPTEGLQLLDSRSHRDDEATQAFCRDLIIAGTTRLGSALKFAWMAEGRADVMPRLNSGIMEWDTAAGQALLEAAGGRVVDAAGAPLTYGKPGYRNPGFVAWGAMPPA</sequence>
<feature type="binding site" evidence="6">
    <location>
        <position position="67"/>
    </location>
    <ligand>
        <name>Mg(2+)</name>
        <dbReference type="ChEBI" id="CHEBI:18420"/>
        <label>1</label>
    </ligand>
</feature>
<proteinExistence type="inferred from homology"/>
<feature type="binding site" evidence="6">
    <location>
        <position position="67"/>
    </location>
    <ligand>
        <name>substrate</name>
    </ligand>
</feature>
<keyword evidence="6" id="KW-0460">Magnesium</keyword>
<comment type="caution">
    <text evidence="7">The sequence shown here is derived from an EMBL/GenBank/DDBJ whole genome shotgun (WGS) entry which is preliminary data.</text>
</comment>
<feature type="binding site" evidence="6">
    <location>
        <position position="89"/>
    </location>
    <ligand>
        <name>Mg(2+)</name>
        <dbReference type="ChEBI" id="CHEBI:18420"/>
        <label>2</label>
    </ligand>
</feature>
<evidence type="ECO:0000313" key="8">
    <source>
        <dbReference type="Proteomes" id="UP000766336"/>
    </source>
</evidence>
<comment type="cofactor">
    <cofactor evidence="6">
        <name>Mg(2+)</name>
        <dbReference type="ChEBI" id="CHEBI:18420"/>
    </cofactor>
</comment>
<feature type="binding site" evidence="6">
    <location>
        <position position="217"/>
    </location>
    <ligand>
        <name>substrate</name>
    </ligand>
</feature>
<keyword evidence="3 6" id="KW-0997">Cell inner membrane</keyword>
<comment type="function">
    <text evidence="6">Converts adenosine-3',5'-bisphosphate (PAP) to AMP.</text>
</comment>
<dbReference type="Proteomes" id="UP000766336">
    <property type="component" value="Unassembled WGS sequence"/>
</dbReference>
<evidence type="ECO:0000256" key="3">
    <source>
        <dbReference type="ARBA" id="ARBA00022519"/>
    </source>
</evidence>
<keyword evidence="6" id="KW-0479">Metal-binding</keyword>
<keyword evidence="2 6" id="KW-1003">Cell membrane</keyword>
<dbReference type="PRINTS" id="PR00377">
    <property type="entry name" value="IMPHPHTASES"/>
</dbReference>
<comment type="subcellular location">
    <subcellularLocation>
        <location evidence="6">Cell inner membrane</location>
        <topology evidence="6">Peripheral membrane protein</topology>
        <orientation evidence="6">Cytoplasmic side</orientation>
    </subcellularLocation>
</comment>
<keyword evidence="8" id="KW-1185">Reference proteome</keyword>
<accession>A0ABS5Q8A9</accession>
<dbReference type="CDD" id="cd01638">
    <property type="entry name" value="CysQ"/>
    <property type="match status" value="1"/>
</dbReference>
<dbReference type="PANTHER" id="PTHR43028">
    <property type="entry name" value="3'(2'),5'-BISPHOSPHATE NUCLEOTIDASE 1"/>
    <property type="match status" value="1"/>
</dbReference>
<feature type="binding site" evidence="6">
    <location>
        <begin position="88"/>
        <end position="91"/>
    </location>
    <ligand>
        <name>substrate</name>
    </ligand>
</feature>
<dbReference type="EMBL" id="JAHCDA010000001">
    <property type="protein sequence ID" value="MBS7809724.1"/>
    <property type="molecule type" value="Genomic_DNA"/>
</dbReference>
<dbReference type="PROSITE" id="PS00630">
    <property type="entry name" value="IMP_2"/>
    <property type="match status" value="1"/>
</dbReference>
<dbReference type="SUPFAM" id="SSF56655">
    <property type="entry name" value="Carbohydrate phosphatase"/>
    <property type="match status" value="1"/>
</dbReference>
<comment type="catalytic activity">
    <reaction evidence="6">
        <text>adenosine 3',5'-bisphosphate + H2O = AMP + phosphate</text>
        <dbReference type="Rhea" id="RHEA:10040"/>
        <dbReference type="ChEBI" id="CHEBI:15377"/>
        <dbReference type="ChEBI" id="CHEBI:43474"/>
        <dbReference type="ChEBI" id="CHEBI:58343"/>
        <dbReference type="ChEBI" id="CHEBI:456215"/>
        <dbReference type="EC" id="3.1.3.7"/>
    </reaction>
</comment>
<dbReference type="RefSeq" id="WP_213668394.1">
    <property type="nucleotide sequence ID" value="NZ_JAHCDA010000001.1"/>
</dbReference>
<evidence type="ECO:0000256" key="6">
    <source>
        <dbReference type="HAMAP-Rule" id="MF_02095"/>
    </source>
</evidence>
<comment type="similarity">
    <text evidence="1 6">Belongs to the inositol monophosphatase superfamily. CysQ family.</text>
</comment>
<feature type="binding site" evidence="6">
    <location>
        <position position="86"/>
    </location>
    <ligand>
        <name>Mg(2+)</name>
        <dbReference type="ChEBI" id="CHEBI:18420"/>
        <label>2</label>
    </ligand>
</feature>
<dbReference type="EC" id="3.1.3.7" evidence="6"/>
<feature type="binding site" evidence="6">
    <location>
        <position position="88"/>
    </location>
    <ligand>
        <name>Mg(2+)</name>
        <dbReference type="ChEBI" id="CHEBI:18420"/>
        <label>1</label>
    </ligand>
</feature>
<dbReference type="InterPro" id="IPR006240">
    <property type="entry name" value="CysQ"/>
</dbReference>
<dbReference type="PANTHER" id="PTHR43028:SF5">
    <property type="entry name" value="3'(2'),5'-BISPHOSPHATE NUCLEOTIDASE 1"/>
    <property type="match status" value="1"/>
</dbReference>
<dbReference type="InterPro" id="IPR000760">
    <property type="entry name" value="Inositol_monophosphatase-like"/>
</dbReference>
<feature type="binding site" evidence="6">
    <location>
        <position position="217"/>
    </location>
    <ligand>
        <name>Mg(2+)</name>
        <dbReference type="ChEBI" id="CHEBI:18420"/>
        <label>2</label>
    </ligand>
</feature>
<evidence type="ECO:0000256" key="2">
    <source>
        <dbReference type="ARBA" id="ARBA00022475"/>
    </source>
</evidence>
<dbReference type="Pfam" id="PF00459">
    <property type="entry name" value="Inositol_P"/>
    <property type="match status" value="1"/>
</dbReference>
<dbReference type="Gene3D" id="3.40.190.80">
    <property type="match status" value="1"/>
</dbReference>
<gene>
    <name evidence="6" type="primary">cysQ</name>
    <name evidence="7" type="ORF">KHU32_02170</name>
</gene>
<evidence type="ECO:0000256" key="5">
    <source>
        <dbReference type="ARBA" id="ARBA00023136"/>
    </source>
</evidence>
<feature type="binding site" evidence="6">
    <location>
        <position position="86"/>
    </location>
    <ligand>
        <name>Mg(2+)</name>
        <dbReference type="ChEBI" id="CHEBI:18420"/>
        <label>1</label>
    </ligand>
</feature>
<evidence type="ECO:0000256" key="4">
    <source>
        <dbReference type="ARBA" id="ARBA00022801"/>
    </source>
</evidence>
<protein>
    <recommendedName>
        <fullName evidence="6">3'(2'),5'-bisphosphate nucleotidase CysQ</fullName>
        <ecNumber evidence="6">3.1.3.7</ecNumber>
    </recommendedName>
    <alternativeName>
        <fullName evidence="6">3'(2'),5-bisphosphonucleoside 3'(2')-phosphohydrolase</fullName>
    </alternativeName>
    <alternativeName>
        <fullName evidence="6">3'-phosphoadenosine 5'-phosphate phosphatase</fullName>
        <shortName evidence="6">PAP phosphatase</shortName>
    </alternativeName>
</protein>
<evidence type="ECO:0000313" key="7">
    <source>
        <dbReference type="EMBL" id="MBS7809724.1"/>
    </source>
</evidence>